<dbReference type="Proteomes" id="UP000464657">
    <property type="component" value="Chromosome"/>
</dbReference>
<evidence type="ECO:0000256" key="1">
    <source>
        <dbReference type="ARBA" id="ARBA00022737"/>
    </source>
</evidence>
<gene>
    <name evidence="8" type="ORF">IMCC3317_32940</name>
</gene>
<reference evidence="8 9" key="1">
    <citation type="journal article" date="2013" name="Int. J. Syst. Evol. Microbiol.">
        <title>Kordia antarctica sp. nov., isolated from Antarctic seawater.</title>
        <authorList>
            <person name="Baek K."/>
            <person name="Choi A."/>
            <person name="Kang I."/>
            <person name="Lee K."/>
            <person name="Cho J.C."/>
        </authorList>
    </citation>
    <scope>NUCLEOTIDE SEQUENCE [LARGE SCALE GENOMIC DNA]</scope>
    <source>
        <strain evidence="8 9">IMCC3317</strain>
    </source>
</reference>
<dbReference type="InterPro" id="IPR009057">
    <property type="entry name" value="Homeodomain-like_sf"/>
</dbReference>
<keyword evidence="3" id="KW-0805">Transcription regulation</keyword>
<dbReference type="EMBL" id="CP019288">
    <property type="protein sequence ID" value="QHI37911.1"/>
    <property type="molecule type" value="Genomic_DNA"/>
</dbReference>
<evidence type="ECO:0000256" key="4">
    <source>
        <dbReference type="ARBA" id="ARBA00023163"/>
    </source>
</evidence>
<dbReference type="PROSITE" id="PS01124">
    <property type="entry name" value="HTH_ARAC_FAMILY_2"/>
    <property type="match status" value="1"/>
</dbReference>
<dbReference type="SMART" id="SM00342">
    <property type="entry name" value="HTH_ARAC"/>
    <property type="match status" value="1"/>
</dbReference>
<dbReference type="GO" id="GO:0043565">
    <property type="term" value="F:sequence-specific DNA binding"/>
    <property type="evidence" value="ECO:0007669"/>
    <property type="project" value="InterPro"/>
</dbReference>
<evidence type="ECO:0000313" key="9">
    <source>
        <dbReference type="Proteomes" id="UP000464657"/>
    </source>
</evidence>
<keyword evidence="1" id="KW-0677">Repeat</keyword>
<evidence type="ECO:0000259" key="7">
    <source>
        <dbReference type="PROSITE" id="PS01124"/>
    </source>
</evidence>
<dbReference type="GO" id="GO:0003700">
    <property type="term" value="F:DNA-binding transcription factor activity"/>
    <property type="evidence" value="ECO:0007669"/>
    <property type="project" value="InterPro"/>
</dbReference>
<dbReference type="Gene3D" id="1.25.40.10">
    <property type="entry name" value="Tetratricopeptide repeat domain"/>
    <property type="match status" value="2"/>
</dbReference>
<dbReference type="Pfam" id="PF13424">
    <property type="entry name" value="TPR_12"/>
    <property type="match status" value="1"/>
</dbReference>
<keyword evidence="6" id="KW-0812">Transmembrane</keyword>
<proteinExistence type="predicted"/>
<name>A0A7L4ZN34_9FLAO</name>
<evidence type="ECO:0000256" key="6">
    <source>
        <dbReference type="SAM" id="Phobius"/>
    </source>
</evidence>
<feature type="domain" description="HTH araC/xylS-type" evidence="7">
    <location>
        <begin position="430"/>
        <end position="538"/>
    </location>
</feature>
<dbReference type="PANTHER" id="PTHR45641">
    <property type="entry name" value="TETRATRICOPEPTIDE REPEAT PROTEIN (AFU_ORTHOLOGUE AFUA_6G03870)"/>
    <property type="match status" value="1"/>
</dbReference>
<dbReference type="SUPFAM" id="SSF46689">
    <property type="entry name" value="Homeodomain-like"/>
    <property type="match status" value="1"/>
</dbReference>
<dbReference type="AlphaFoldDB" id="A0A7L4ZN34"/>
<feature type="transmembrane region" description="Helical" evidence="6">
    <location>
        <begin position="363"/>
        <end position="383"/>
    </location>
</feature>
<dbReference type="Pfam" id="PF12833">
    <property type="entry name" value="HTH_18"/>
    <property type="match status" value="1"/>
</dbReference>
<accession>A0A7L4ZN34</accession>
<evidence type="ECO:0000313" key="8">
    <source>
        <dbReference type="EMBL" id="QHI37911.1"/>
    </source>
</evidence>
<keyword evidence="4" id="KW-0804">Transcription</keyword>
<sequence length="544" mass="63487">MIYKKLLLKRIFLLGILFFLIHTLSYSQQKLVLTINFQDTKNTTLQQHIDIGSELQKNENYIKSISYFLKAIKLATATKNNELLFKSYMKLGNSYMYSWKNEKAIEAYFNALTIAKKNKSIDQELIAYSGLIALLPLINKEDKAIDFSLYALSLLDKASFRNKENHVRILTTICDAYLAQGNYTEMFVHVEKGIALAEKLNYKEGLVDLYIKKGKYFRHENKWEQAFECLFKAEKILKENNIANAFFPKVNTNYAIALCFYDLKKYDDAIEYLLNSIAFIKEKDLEKDNVIHTYNLLAKCYSEKENYKEAITLLNKVIDLKNTARRNKDIAANKFHEQDSETFLLQIVALRNQEKAAKQTMNYMFWGIIIATSAFFLTLILYIKKQKTNQATFKTLLEKISTLEENEKEIFPKKPKNELKNIPVDDATVKAIIGRLNKLETQEYFLNPNCSLQSIAKKTKTNVTYLSQIINNYKGKSFTDYINDLRIEYVLKRLKNDKKFRSFSIKGIATELGYKSDDSFVKHFKKKTELNPSYYIKELNKIKI</sequence>
<keyword evidence="6" id="KW-1133">Transmembrane helix</keyword>
<dbReference type="InterPro" id="IPR018060">
    <property type="entry name" value="HTH_AraC"/>
</dbReference>
<dbReference type="KEGG" id="kan:IMCC3317_32940"/>
<dbReference type="SMART" id="SM00028">
    <property type="entry name" value="TPR"/>
    <property type="match status" value="6"/>
</dbReference>
<feature type="repeat" description="TPR" evidence="5">
    <location>
        <begin position="85"/>
        <end position="118"/>
    </location>
</feature>
<evidence type="ECO:0000256" key="2">
    <source>
        <dbReference type="ARBA" id="ARBA00022803"/>
    </source>
</evidence>
<feature type="repeat" description="TPR" evidence="5">
    <location>
        <begin position="291"/>
        <end position="324"/>
    </location>
</feature>
<dbReference type="InterPro" id="IPR019734">
    <property type="entry name" value="TPR_rpt"/>
</dbReference>
<dbReference type="SUPFAM" id="SSF48452">
    <property type="entry name" value="TPR-like"/>
    <property type="match status" value="2"/>
</dbReference>
<dbReference type="PROSITE" id="PS50005">
    <property type="entry name" value="TPR"/>
    <property type="match status" value="2"/>
</dbReference>
<dbReference type="PANTHER" id="PTHR45641:SF19">
    <property type="entry name" value="NEPHROCYSTIN-3"/>
    <property type="match status" value="1"/>
</dbReference>
<keyword evidence="2 5" id="KW-0802">TPR repeat</keyword>
<protein>
    <recommendedName>
        <fullName evidence="7">HTH araC/xylS-type domain-containing protein</fullName>
    </recommendedName>
</protein>
<dbReference type="Gene3D" id="1.10.10.60">
    <property type="entry name" value="Homeodomain-like"/>
    <property type="match status" value="2"/>
</dbReference>
<evidence type="ECO:0000256" key="5">
    <source>
        <dbReference type="PROSITE-ProRule" id="PRU00339"/>
    </source>
</evidence>
<evidence type="ECO:0000256" key="3">
    <source>
        <dbReference type="ARBA" id="ARBA00023015"/>
    </source>
</evidence>
<keyword evidence="6" id="KW-0472">Membrane</keyword>
<organism evidence="8 9">
    <name type="scientific">Kordia antarctica</name>
    <dbReference type="NCBI Taxonomy" id="1218801"/>
    <lineage>
        <taxon>Bacteria</taxon>
        <taxon>Pseudomonadati</taxon>
        <taxon>Bacteroidota</taxon>
        <taxon>Flavobacteriia</taxon>
        <taxon>Flavobacteriales</taxon>
        <taxon>Flavobacteriaceae</taxon>
        <taxon>Kordia</taxon>
    </lineage>
</organism>
<keyword evidence="9" id="KW-1185">Reference proteome</keyword>
<dbReference type="InterPro" id="IPR011990">
    <property type="entry name" value="TPR-like_helical_dom_sf"/>
</dbReference>